<dbReference type="EMBL" id="AGNL01048585">
    <property type="protein sequence ID" value="EJK45352.1"/>
    <property type="molecule type" value="Genomic_DNA"/>
</dbReference>
<accession>K0RFJ5</accession>
<evidence type="ECO:0000259" key="2">
    <source>
        <dbReference type="Pfam" id="PF01031"/>
    </source>
</evidence>
<dbReference type="Proteomes" id="UP000266841">
    <property type="component" value="Unassembled WGS sequence"/>
</dbReference>
<feature type="domain" description="Dynamin stalk" evidence="2">
    <location>
        <begin position="61"/>
        <end position="210"/>
    </location>
</feature>
<sequence length="391" mass="44028">SLSKSKFATISDVSVRSKVIAIGSDDKEYKDIVVYIDSDSIYLRDAVYKYNVSSSTIRSSKKGPGIPFLCRSFNKIYIEREVGTFDELAKFDKRLVRNDPQWISDHIKNNRPYKLPIFINTHVFDAIVASLIDAEWTEPSLKLLHTAADLMGKAAESFIKGMSEIKSFPSLEDFLLLKASEVIESIKDDAKSNVLDFIKREKTPYTQNHYLFENVCKLRTEELMDVVTSMLPVKPDSGTTVSVDPAQLAKRIKFAFTRNQERSVDDHMAEEMSHALNAYGKVALKRFIDNIPMICAEIMQKFANRFSDDLTKASDEDIDVLVSAPQSISSKKKLLRSKIDDLDAGINTEGLHRGDRPELSHQLGLQLTPPRTSDAALEVRGRQGRRRGSGV</sequence>
<dbReference type="InterPro" id="IPR000375">
    <property type="entry name" value="Dynamin_stalk"/>
</dbReference>
<feature type="non-terminal residue" evidence="3">
    <location>
        <position position="1"/>
    </location>
</feature>
<evidence type="ECO:0000256" key="1">
    <source>
        <dbReference type="SAM" id="MobiDB-lite"/>
    </source>
</evidence>
<protein>
    <recommendedName>
        <fullName evidence="2">Dynamin stalk domain-containing protein</fullName>
    </recommendedName>
</protein>
<keyword evidence="4" id="KW-1185">Reference proteome</keyword>
<feature type="compositionally biased region" description="Basic residues" evidence="1">
    <location>
        <begin position="382"/>
        <end position="391"/>
    </location>
</feature>
<comment type="caution">
    <text evidence="3">The sequence shown here is derived from an EMBL/GenBank/DDBJ whole genome shotgun (WGS) entry which is preliminary data.</text>
</comment>
<organism evidence="3 4">
    <name type="scientific">Thalassiosira oceanica</name>
    <name type="common">Marine diatom</name>
    <dbReference type="NCBI Taxonomy" id="159749"/>
    <lineage>
        <taxon>Eukaryota</taxon>
        <taxon>Sar</taxon>
        <taxon>Stramenopiles</taxon>
        <taxon>Ochrophyta</taxon>
        <taxon>Bacillariophyta</taxon>
        <taxon>Coscinodiscophyceae</taxon>
        <taxon>Thalassiosirophycidae</taxon>
        <taxon>Thalassiosirales</taxon>
        <taxon>Thalassiosiraceae</taxon>
        <taxon>Thalassiosira</taxon>
    </lineage>
</organism>
<evidence type="ECO:0000313" key="3">
    <source>
        <dbReference type="EMBL" id="EJK45352.1"/>
    </source>
</evidence>
<dbReference type="AlphaFoldDB" id="K0RFJ5"/>
<gene>
    <name evidence="3" type="ORF">THAOC_36035</name>
</gene>
<reference evidence="3 4" key="1">
    <citation type="journal article" date="2012" name="Genome Biol.">
        <title>Genome and low-iron response of an oceanic diatom adapted to chronic iron limitation.</title>
        <authorList>
            <person name="Lommer M."/>
            <person name="Specht M."/>
            <person name="Roy A.S."/>
            <person name="Kraemer L."/>
            <person name="Andreson R."/>
            <person name="Gutowska M.A."/>
            <person name="Wolf J."/>
            <person name="Bergner S.V."/>
            <person name="Schilhabel M.B."/>
            <person name="Klostermeier U.C."/>
            <person name="Beiko R.G."/>
            <person name="Rosenstiel P."/>
            <person name="Hippler M."/>
            <person name="Laroche J."/>
        </authorList>
    </citation>
    <scope>NUCLEOTIDE SEQUENCE [LARGE SCALE GENOMIC DNA]</scope>
    <source>
        <strain evidence="3 4">CCMP1005</strain>
    </source>
</reference>
<dbReference type="OrthoDB" id="158533at2759"/>
<evidence type="ECO:0000313" key="4">
    <source>
        <dbReference type="Proteomes" id="UP000266841"/>
    </source>
</evidence>
<dbReference type="Gene3D" id="1.20.120.1240">
    <property type="entry name" value="Dynamin, middle domain"/>
    <property type="match status" value="1"/>
</dbReference>
<dbReference type="Pfam" id="PF01031">
    <property type="entry name" value="Dynamin_M"/>
    <property type="match status" value="1"/>
</dbReference>
<feature type="region of interest" description="Disordered" evidence="1">
    <location>
        <begin position="371"/>
        <end position="391"/>
    </location>
</feature>
<name>K0RFJ5_THAOC</name>
<proteinExistence type="predicted"/>